<feature type="coiled-coil region" evidence="1">
    <location>
        <begin position="1719"/>
        <end position="1844"/>
    </location>
</feature>
<feature type="region of interest" description="Disordered" evidence="2">
    <location>
        <begin position="1870"/>
        <end position="2053"/>
    </location>
</feature>
<dbReference type="Proteomes" id="UP000001542">
    <property type="component" value="Unassembled WGS sequence"/>
</dbReference>
<keyword evidence="1" id="KW-0175">Coiled coil</keyword>
<dbReference type="EMBL" id="DS113263">
    <property type="protein sequence ID" value="EAY14895.1"/>
    <property type="molecule type" value="Genomic_DNA"/>
</dbReference>
<evidence type="ECO:0000256" key="1">
    <source>
        <dbReference type="SAM" id="Coils"/>
    </source>
</evidence>
<dbReference type="InParanoid" id="A2DXE3"/>
<feature type="coiled-coil region" evidence="1">
    <location>
        <begin position="219"/>
        <end position="377"/>
    </location>
</feature>
<feature type="coiled-coil region" evidence="1">
    <location>
        <begin position="1504"/>
        <end position="1531"/>
    </location>
</feature>
<dbReference type="RefSeq" id="XP_001327118.1">
    <property type="nucleotide sequence ID" value="XM_001327083.1"/>
</dbReference>
<feature type="compositionally biased region" description="Basic and acidic residues" evidence="2">
    <location>
        <begin position="1369"/>
        <end position="1385"/>
    </location>
</feature>
<dbReference type="SMR" id="A2DXE3"/>
<evidence type="ECO:0000313" key="3">
    <source>
        <dbReference type="EMBL" id="EAY14895.1"/>
    </source>
</evidence>
<feature type="coiled-coil region" evidence="1">
    <location>
        <begin position="468"/>
        <end position="495"/>
    </location>
</feature>
<dbReference type="VEuPathDB" id="TrichDB:TVAG_380050"/>
<feature type="coiled-coil region" evidence="1">
    <location>
        <begin position="703"/>
        <end position="747"/>
    </location>
</feature>
<feature type="region of interest" description="Disordered" evidence="2">
    <location>
        <begin position="387"/>
        <end position="409"/>
    </location>
</feature>
<feature type="region of interest" description="Disordered" evidence="2">
    <location>
        <begin position="913"/>
        <end position="940"/>
    </location>
</feature>
<proteinExistence type="predicted"/>
<feature type="compositionally biased region" description="Polar residues" evidence="2">
    <location>
        <begin position="2041"/>
        <end position="2053"/>
    </location>
</feature>
<feature type="coiled-coil region" evidence="1">
    <location>
        <begin position="549"/>
        <end position="590"/>
    </location>
</feature>
<feature type="compositionally biased region" description="Polar residues" evidence="2">
    <location>
        <begin position="1334"/>
        <end position="1350"/>
    </location>
</feature>
<evidence type="ECO:0000313" key="4">
    <source>
        <dbReference type="Proteomes" id="UP000001542"/>
    </source>
</evidence>
<protein>
    <submittedName>
        <fullName evidence="3">Uncharacterized protein</fullName>
    </submittedName>
</protein>
<feature type="region of interest" description="Disordered" evidence="2">
    <location>
        <begin position="852"/>
        <end position="880"/>
    </location>
</feature>
<dbReference type="PANTHER" id="PTHR23159">
    <property type="entry name" value="CENTROSOMAL PROTEIN 2"/>
    <property type="match status" value="1"/>
</dbReference>
<feature type="compositionally biased region" description="Acidic residues" evidence="2">
    <location>
        <begin position="916"/>
        <end position="934"/>
    </location>
</feature>
<reference evidence="3" key="2">
    <citation type="journal article" date="2007" name="Science">
        <title>Draft genome sequence of the sexually transmitted pathogen Trichomonas vaginalis.</title>
        <authorList>
            <person name="Carlton J.M."/>
            <person name="Hirt R.P."/>
            <person name="Silva J.C."/>
            <person name="Delcher A.L."/>
            <person name="Schatz M."/>
            <person name="Zhao Q."/>
            <person name="Wortman J.R."/>
            <person name="Bidwell S.L."/>
            <person name="Alsmark U.C.M."/>
            <person name="Besteiro S."/>
            <person name="Sicheritz-Ponten T."/>
            <person name="Noel C.J."/>
            <person name="Dacks J.B."/>
            <person name="Foster P.G."/>
            <person name="Simillion C."/>
            <person name="Van de Peer Y."/>
            <person name="Miranda-Saavedra D."/>
            <person name="Barton G.J."/>
            <person name="Westrop G.D."/>
            <person name="Mueller S."/>
            <person name="Dessi D."/>
            <person name="Fiori P.L."/>
            <person name="Ren Q."/>
            <person name="Paulsen I."/>
            <person name="Zhang H."/>
            <person name="Bastida-Corcuera F.D."/>
            <person name="Simoes-Barbosa A."/>
            <person name="Brown M.T."/>
            <person name="Hayes R.D."/>
            <person name="Mukherjee M."/>
            <person name="Okumura C.Y."/>
            <person name="Schneider R."/>
            <person name="Smith A.J."/>
            <person name="Vanacova S."/>
            <person name="Villalvazo M."/>
            <person name="Haas B.J."/>
            <person name="Pertea M."/>
            <person name="Feldblyum T.V."/>
            <person name="Utterback T.R."/>
            <person name="Shu C.L."/>
            <person name="Osoegawa K."/>
            <person name="de Jong P.J."/>
            <person name="Hrdy I."/>
            <person name="Horvathova L."/>
            <person name="Zubacova Z."/>
            <person name="Dolezal P."/>
            <person name="Malik S.B."/>
            <person name="Logsdon J.M. Jr."/>
            <person name="Henze K."/>
            <person name="Gupta A."/>
            <person name="Wang C.C."/>
            <person name="Dunne R.L."/>
            <person name="Upcroft J.A."/>
            <person name="Upcroft P."/>
            <person name="White O."/>
            <person name="Salzberg S.L."/>
            <person name="Tang P."/>
            <person name="Chiu C.-H."/>
            <person name="Lee Y.-S."/>
            <person name="Embley T.M."/>
            <person name="Coombs G.H."/>
            <person name="Mottram J.C."/>
            <person name="Tachezy J."/>
            <person name="Fraser-Liggett C.M."/>
            <person name="Johnson P.J."/>
        </authorList>
    </citation>
    <scope>NUCLEOTIDE SEQUENCE [LARGE SCALE GENOMIC DNA]</scope>
    <source>
        <strain evidence="3">G3</strain>
    </source>
</reference>
<evidence type="ECO:0000256" key="2">
    <source>
        <dbReference type="SAM" id="MobiDB-lite"/>
    </source>
</evidence>
<reference evidence="3" key="1">
    <citation type="submission" date="2006-10" db="EMBL/GenBank/DDBJ databases">
        <authorList>
            <person name="Amadeo P."/>
            <person name="Zhao Q."/>
            <person name="Wortman J."/>
            <person name="Fraser-Liggett C."/>
            <person name="Carlton J."/>
        </authorList>
    </citation>
    <scope>NUCLEOTIDE SEQUENCE</scope>
    <source>
        <strain evidence="3">G3</strain>
    </source>
</reference>
<organism evidence="3 4">
    <name type="scientific">Trichomonas vaginalis (strain ATCC PRA-98 / G3)</name>
    <dbReference type="NCBI Taxonomy" id="412133"/>
    <lineage>
        <taxon>Eukaryota</taxon>
        <taxon>Metamonada</taxon>
        <taxon>Parabasalia</taxon>
        <taxon>Trichomonadida</taxon>
        <taxon>Trichomonadidae</taxon>
        <taxon>Trichomonas</taxon>
    </lineage>
</organism>
<feature type="coiled-coil region" evidence="1">
    <location>
        <begin position="2204"/>
        <end position="2376"/>
    </location>
</feature>
<feature type="region of interest" description="Disordered" evidence="2">
    <location>
        <begin position="1329"/>
        <end position="1389"/>
    </location>
</feature>
<gene>
    <name evidence="3" type="ORF">TVAG_380050</name>
</gene>
<dbReference type="PANTHER" id="PTHR23159:SF31">
    <property type="entry name" value="CENTROSOME-ASSOCIATED PROTEIN CEP250 ISOFORM X1"/>
    <property type="match status" value="1"/>
</dbReference>
<name>A2DXE3_TRIV3</name>
<accession>A2DXE3</accession>
<feature type="compositionally biased region" description="Low complexity" evidence="2">
    <location>
        <begin position="395"/>
        <end position="404"/>
    </location>
</feature>
<sequence length="2499" mass="287966">MQKGASTKTGLARLRPLIASKDVQEMPKDKLPSGWYYNENKEEDIWKDLEKSKNVSTEITLDEENKRAQNKSQMSEASSKITNLIDKFEELDREAVFQIQKISDENVSADELTLEDLPNLFSNQKTSVVQFLNELNQVGDTQTQLLESLKNAFYQLRGNTSFLSDEAKSHEGAPDPHVFLESLEKIFAENIERAEKASTLHHDVTGFWMRHVTDFKRIIVKRDMDIAKLKETNEELQKEITAKNNKKKQEKADIDEMKQNMKILENTVKQLEQARSQITQLKAQLQESEQQRAAQALHRVPSISSYEKSQNLEREADALNKQLEIEAKCKNLEERLNQLDKDLRKSRNETEEEKGNSALLQKQIDELNQQLLQSQADTKKYINLLEVEQAKSKSPRPSSPSKDSGLAESERENYLTQIMKLKDDLRDQLIKARQALDDQAVMLRQKYANERSKLIEQLSEKDKAIDNSNFLKSIIDEYEKKLAEQKKKYDENMETMIRSWSGKLSLEQRQFQNRIRIINQNHETEILNTQQSLDYEISKMRIELDDGYQKKLLEETKKYSDDMKILESENSKLQTKVKEQELELGNIRARYGLETPQEDKQKSMFTAIIPRADPAELKRIMESYNQKVKTLQDDLESQNKWALEKQKNFYENKIDSMTIKNQIDIRRMLLKLQETIAKIVADGEETLTLAQALDQISNTVQTMNDQLEENDKTSEEVVSLNEANERMRILTENITKLKNERDDLLQKIGMDSTGAEELEALKTRLKYYESMQKGDQQAQAKAMKDLEDNLKQEIMVKDALIEHYKQEMEMRTAFLGKKDSCVIFTLPPKMKKQRKPAILNQKPSLPEIPIQQKEEVKKDEEKVTENETEKVTENETEKPKLELKIEEPNKEEEEKPKLETVIQEPVSIVLPQNEEEKVEEEEEEDKFEFEEPPLSEEPITLKPHNFSLMRSTPQFIFSGASLQNQPKSIEPSQTFEMFNLSQNEDDEVISNQNILKPITLYLEEVQNVHQSLNSSQNNSLSLIKTGDGIAPVRSTPVLPQLNGGHTVQIKARPTLKMPYIKSDVQKSGENSSATSPKNSGRTLTIKTVARASDIKEATKLNGRATISIPPSISLERSIFKQIDKVPRYTMQIIPVFDEAPDLTDKWQKPELMYINNPVFLQKSARSAKSVHVEEESEESEKYISVRSTRSRKSVKIERPQLYISDSVHYGVMQRIVSMTQQAAARIIRYNGDRDIASFDSIYIPGISVSLSLVPNYILNDAFERQMDINSKIVWIDPELVAERERNAKEIASRDIQLAANKQEIESLTSQLKKLEAAYRIVSQNENRLREREASQSSLLPSQRASTETNFQLQQQTPQKVQQSPQKVTLKPEEKPKQEKKARDPNQRANITKIKVDLSNEMSDVDDPFTKSIQLMAANMRFINEYRKNEEEIGETLRSDCSAYESFMMATGTINDAQTSFISQMKESYKNIQKNTDQLDEFNLLQHQLLTVLRQSKKKAQSLSNDSMNAAKAILQQEIDKSQKELQSLYQSGQEKSDQFTVIEKIRTALEMVNTLEVNLSENDELLYHRLTKQLDMTEEKIKNDEKVQQETIDGIRISVQNLIAGLKPVVSPQMSPTVSENTSVSPELKDKLGKMTKDLEEMKQNLENEQQKNMTLTQNYAKLKTRLDEERETNSSTISMYQTQIATLKELLHHVDNPASPVDTVTAIRSEIITLQSMVDTMRADRDMQKNKVIELEDQISAKEEAMRQDTERYENLLQEKEALEKQVRKQDEQALFHESDLETMKAEKLANEQLGMKNRLQLEEAIGNNEKLLTKIKELEDTIRNQKKEIGQVKNELEDLQIKYSFGHYFRSKVPHTMVGTQTTFKLVRKKPQPDVNEPQQQKEVPKEVPPLEIPQEPKKEEIKEEPKQETPPKVEEKPEEKPQQKEEQLIETPSTTNNNTPKTEENSENISLADESDDYSLYNSNEQWVDMSNEEDKDEFSAEIAESTRESDLVNIKDFGNQAVGKVHDPIWSRKSKTKLPQVIEPKKPQQKNKPRPMTSIQRHAITTDNSKLAIGDAPTNGNHMKQGNQPQRYRPAVKNFTKSPFVNAKPLVLEPIIDNYKLGNQVPQTMPTSPKGQSPPPTVNNYRRVPVPLFQTITTTPPRPGHEFDDDVDAVKITRIQYELPKTTMNSPRLPIIIPVQRETWAERKKAEPESNEKGDLSEIQIIISKLREKNARQQNELDEKDKTIDELNAKLSDLQKELQRVKLDMLRSDETTRKTSIKYDSLRQRFDIALQELDQRNDEANSMRKEIDRLKRAAKPATTTLGRIKNAQNEMQRIVTEQKRKRQMLDKAKVALEKSTDDKLTKHLSNLLQNTQKSISRLEANKRMWKEIESKQLMSVLGALSLVDENPSDILKTLRLPVVRPRLRPRIHNTSEASFDVSGKDEEKPFNYPFTYEKTLEVLNNEGITDEEKKLAIRGVLSPNVADKIKAANERQKLVNAVVTPSNTENTEKMH</sequence>
<feature type="compositionally biased region" description="Low complexity" evidence="2">
    <location>
        <begin position="1351"/>
        <end position="1368"/>
    </location>
</feature>
<feature type="coiled-coil region" evidence="1">
    <location>
        <begin position="1625"/>
        <end position="1673"/>
    </location>
</feature>
<feature type="compositionally biased region" description="Low complexity" evidence="2">
    <location>
        <begin position="1932"/>
        <end position="1943"/>
    </location>
</feature>
<dbReference type="KEGG" id="tva:4772890"/>
<keyword evidence="4" id="KW-1185">Reference proteome</keyword>
<feature type="compositionally biased region" description="Basic and acidic residues" evidence="2">
    <location>
        <begin position="1897"/>
        <end position="1930"/>
    </location>
</feature>
<dbReference type="VEuPathDB" id="TrichDB:TVAGG3_0925570"/>